<gene>
    <name evidence="2" type="ORF">ACFQ0V_02305</name>
</gene>
<dbReference type="SUPFAM" id="SSF48452">
    <property type="entry name" value="TPR-like"/>
    <property type="match status" value="1"/>
</dbReference>
<accession>A0ABW3GV79</accession>
<evidence type="ECO:0000313" key="3">
    <source>
        <dbReference type="Proteomes" id="UP001596976"/>
    </source>
</evidence>
<dbReference type="InterPro" id="IPR019734">
    <property type="entry name" value="TPR_rpt"/>
</dbReference>
<evidence type="ECO:0000313" key="2">
    <source>
        <dbReference type="EMBL" id="MFD0942602.1"/>
    </source>
</evidence>
<dbReference type="Gene3D" id="1.25.40.10">
    <property type="entry name" value="Tetratricopeptide repeat domain"/>
    <property type="match status" value="1"/>
</dbReference>
<reference evidence="3" key="1">
    <citation type="journal article" date="2019" name="Int. J. Syst. Evol. Microbiol.">
        <title>The Global Catalogue of Microorganisms (GCM) 10K type strain sequencing project: providing services to taxonomists for standard genome sequencing and annotation.</title>
        <authorList>
            <consortium name="The Broad Institute Genomics Platform"/>
            <consortium name="The Broad Institute Genome Sequencing Center for Infectious Disease"/>
            <person name="Wu L."/>
            <person name="Ma J."/>
        </authorList>
    </citation>
    <scope>NUCLEOTIDE SEQUENCE [LARGE SCALE GENOMIC DNA]</scope>
    <source>
        <strain evidence="3">CCUG 63563</strain>
    </source>
</reference>
<dbReference type="Proteomes" id="UP001596976">
    <property type="component" value="Unassembled WGS sequence"/>
</dbReference>
<dbReference type="Pfam" id="PF14559">
    <property type="entry name" value="TPR_19"/>
    <property type="match status" value="1"/>
</dbReference>
<comment type="caution">
    <text evidence="2">The sequence shown here is derived from an EMBL/GenBank/DDBJ whole genome shotgun (WGS) entry which is preliminary data.</text>
</comment>
<organism evidence="2 3">
    <name type="scientific">Savagea faecisuis</name>
    <dbReference type="NCBI Taxonomy" id="1274803"/>
    <lineage>
        <taxon>Bacteria</taxon>
        <taxon>Bacillati</taxon>
        <taxon>Bacillota</taxon>
        <taxon>Bacilli</taxon>
        <taxon>Bacillales</taxon>
        <taxon>Caryophanaceae</taxon>
        <taxon>Savagea</taxon>
    </lineage>
</organism>
<proteinExistence type="predicted"/>
<dbReference type="InterPro" id="IPR011990">
    <property type="entry name" value="TPR-like_helical_dom_sf"/>
</dbReference>
<dbReference type="EMBL" id="JBHTJF010000009">
    <property type="protein sequence ID" value="MFD0942602.1"/>
    <property type="molecule type" value="Genomic_DNA"/>
</dbReference>
<evidence type="ECO:0000256" key="1">
    <source>
        <dbReference type="PROSITE-ProRule" id="PRU00339"/>
    </source>
</evidence>
<dbReference type="PROSITE" id="PS50005">
    <property type="entry name" value="TPR"/>
    <property type="match status" value="1"/>
</dbReference>
<protein>
    <submittedName>
        <fullName evidence="2">Tetratricopeptide repeat protein</fullName>
    </submittedName>
</protein>
<dbReference type="SUPFAM" id="SSF116965">
    <property type="entry name" value="Hypothetical protein MPN330"/>
    <property type="match status" value="1"/>
</dbReference>
<feature type="repeat" description="TPR" evidence="1">
    <location>
        <begin position="20"/>
        <end position="53"/>
    </location>
</feature>
<keyword evidence="3" id="KW-1185">Reference proteome</keyword>
<sequence length="321" mass="38246">MKKYRHVQRRGNLVVFPGTLERLVQEAYTYFERAQFAEAIDYFEQVLALDPFHEEVMGPYAYALYEEKRYPEAKEITEQLLQEDEYDTIEWIELYLTICIQLREYDYVSTEIERLLQEDAIPEHALKKFHYLKELNERLVHKYEEFEQRVPEVKLLSFAQFFELSPSEQQNELVRIRDVGKRSFPLLREIVTQSESPFLQTNALLLLKEHDDSEPLLVKKYEMERQIVPNSLSHPFENDKVQQVISQVEQRLEKSPSLIEFTFAMIQKYSIAAYPFRWETYEVEEVAKAYCQYAQSLFEDGELGEDPILTHIRQVDAEEIG</sequence>
<keyword evidence="1" id="KW-0802">TPR repeat</keyword>
<dbReference type="RefSeq" id="WP_381009223.1">
    <property type="nucleotide sequence ID" value="NZ_JBHTJF010000009.1"/>
</dbReference>
<name>A0ABW3GV79_9BACL</name>